<feature type="compositionally biased region" description="Pro residues" evidence="7">
    <location>
        <begin position="1"/>
        <end position="18"/>
    </location>
</feature>
<keyword evidence="5" id="KW-0472">Membrane</keyword>
<feature type="domain" description="PABS" evidence="8">
    <location>
        <begin position="235"/>
        <end position="485"/>
    </location>
</feature>
<evidence type="ECO:0000256" key="5">
    <source>
        <dbReference type="HAMAP-Rule" id="MF_00198"/>
    </source>
</evidence>
<feature type="active site" description="Proton acceptor" evidence="5 6">
    <location>
        <position position="406"/>
    </location>
</feature>
<feature type="transmembrane region" description="Helical" evidence="5">
    <location>
        <begin position="68"/>
        <end position="86"/>
    </location>
</feature>
<reference evidence="9 10" key="1">
    <citation type="submission" date="2007-06" db="EMBL/GenBank/DDBJ databases">
        <authorList>
            <person name="Shimkets L."/>
            <person name="Ferriera S."/>
            <person name="Johnson J."/>
            <person name="Kravitz S."/>
            <person name="Beeson K."/>
            <person name="Sutton G."/>
            <person name="Rogers Y.-H."/>
            <person name="Friedman R."/>
            <person name="Frazier M."/>
            <person name="Venter J.C."/>
        </authorList>
    </citation>
    <scope>NUCLEOTIDE SEQUENCE [LARGE SCALE GENOMIC DNA]</scope>
    <source>
        <strain evidence="9 10">SIR-1</strain>
    </source>
</reference>
<protein>
    <recommendedName>
        <fullName evidence="5">Polyamine aminopropyltransferase</fullName>
    </recommendedName>
    <alternativeName>
        <fullName evidence="5">Putrescine aminopropyltransferase</fullName>
        <shortName evidence="5">PAPT</shortName>
    </alternativeName>
    <alternativeName>
        <fullName evidence="5">Spermidine synthase</fullName>
        <shortName evidence="5">SPDS</shortName>
        <shortName evidence="5">SPDSY</shortName>
        <ecNumber evidence="5">2.5.1.16</ecNumber>
    </alternativeName>
</protein>
<dbReference type="Proteomes" id="UP000005801">
    <property type="component" value="Unassembled WGS sequence"/>
</dbReference>
<comment type="pathway">
    <text evidence="5">Amine and polyamine biosynthesis; spermidine biosynthesis; spermidine from putrescine: step 1/1.</text>
</comment>
<dbReference type="Pfam" id="PF01564">
    <property type="entry name" value="Spermine_synth"/>
    <property type="match status" value="1"/>
</dbReference>
<dbReference type="PANTHER" id="PTHR43317:SF1">
    <property type="entry name" value="THERMOSPERMINE SYNTHASE ACAULIS5"/>
    <property type="match status" value="1"/>
</dbReference>
<feature type="region of interest" description="Disordered" evidence="7">
    <location>
        <begin position="1"/>
        <end position="28"/>
    </location>
</feature>
<keyword evidence="5" id="KW-0812">Transmembrane</keyword>
<dbReference type="EMBL" id="ABCS01000069">
    <property type="protein sequence ID" value="EDM76236.1"/>
    <property type="molecule type" value="Genomic_DNA"/>
</dbReference>
<dbReference type="AlphaFoldDB" id="A6GCZ8"/>
<keyword evidence="10" id="KW-1185">Reference proteome</keyword>
<keyword evidence="3 5" id="KW-0745">Spermidine biosynthesis</keyword>
<dbReference type="GO" id="GO:0005886">
    <property type="term" value="C:plasma membrane"/>
    <property type="evidence" value="ECO:0007669"/>
    <property type="project" value="UniProtKB-SubCell"/>
</dbReference>
<dbReference type="GO" id="GO:0008295">
    <property type="term" value="P:spermidine biosynthetic process"/>
    <property type="evidence" value="ECO:0007669"/>
    <property type="project" value="UniProtKB-UniRule"/>
</dbReference>
<dbReference type="GO" id="GO:0004766">
    <property type="term" value="F:spermidine synthase activity"/>
    <property type="evidence" value="ECO:0007669"/>
    <property type="project" value="UniProtKB-UniRule"/>
</dbReference>
<dbReference type="NCBIfam" id="NF002956">
    <property type="entry name" value="PRK03612.1"/>
    <property type="match status" value="1"/>
</dbReference>
<evidence type="ECO:0000256" key="6">
    <source>
        <dbReference type="PROSITE-ProRule" id="PRU00354"/>
    </source>
</evidence>
<comment type="caution">
    <text evidence="9">The sequence shown here is derived from an EMBL/GenBank/DDBJ whole genome shotgun (WGS) entry which is preliminary data.</text>
</comment>
<dbReference type="Gene3D" id="3.40.50.150">
    <property type="entry name" value="Vaccinia Virus protein VP39"/>
    <property type="match status" value="1"/>
</dbReference>
<evidence type="ECO:0000313" key="10">
    <source>
        <dbReference type="Proteomes" id="UP000005801"/>
    </source>
</evidence>
<feature type="transmembrane region" description="Helical" evidence="5">
    <location>
        <begin position="190"/>
        <end position="209"/>
    </location>
</feature>
<keyword evidence="4 5" id="KW-0620">Polyamine biosynthesis</keyword>
<evidence type="ECO:0000256" key="1">
    <source>
        <dbReference type="ARBA" id="ARBA00007867"/>
    </source>
</evidence>
<dbReference type="UniPathway" id="UPA00248">
    <property type="reaction ID" value="UER00314"/>
</dbReference>
<dbReference type="EC" id="2.5.1.16" evidence="5"/>
<evidence type="ECO:0000256" key="2">
    <source>
        <dbReference type="ARBA" id="ARBA00022679"/>
    </source>
</evidence>
<organism evidence="9 10">
    <name type="scientific">Plesiocystis pacifica SIR-1</name>
    <dbReference type="NCBI Taxonomy" id="391625"/>
    <lineage>
        <taxon>Bacteria</taxon>
        <taxon>Pseudomonadati</taxon>
        <taxon>Myxococcota</taxon>
        <taxon>Polyangia</taxon>
        <taxon>Nannocystales</taxon>
        <taxon>Nannocystaceae</taxon>
        <taxon>Plesiocystis</taxon>
    </lineage>
</organism>
<dbReference type="InterPro" id="IPR029063">
    <property type="entry name" value="SAM-dependent_MTases_sf"/>
</dbReference>
<feature type="binding site" evidence="5">
    <location>
        <position position="265"/>
    </location>
    <ligand>
        <name>S-methyl-5'-thioadenosine</name>
        <dbReference type="ChEBI" id="CHEBI:17509"/>
    </ligand>
</feature>
<feature type="binding site" evidence="5">
    <location>
        <position position="324"/>
    </location>
    <ligand>
        <name>spermidine</name>
        <dbReference type="ChEBI" id="CHEBI:57834"/>
    </ligand>
</feature>
<dbReference type="HAMAP" id="MF_00198">
    <property type="entry name" value="Spermidine_synth"/>
    <property type="match status" value="1"/>
</dbReference>
<feature type="binding site" evidence="5">
    <location>
        <position position="344"/>
    </location>
    <ligand>
        <name>S-methyl-5'-thioadenosine</name>
        <dbReference type="ChEBI" id="CHEBI:17509"/>
    </ligand>
</feature>
<gene>
    <name evidence="5" type="primary">speE</name>
    <name evidence="9" type="ORF">PPSIR1_42211</name>
</gene>
<dbReference type="InterPro" id="IPR001045">
    <property type="entry name" value="Spermi_synthase"/>
</dbReference>
<dbReference type="GO" id="GO:0010487">
    <property type="term" value="F:thermospermine synthase activity"/>
    <property type="evidence" value="ECO:0007669"/>
    <property type="project" value="UniProtKB-ARBA"/>
</dbReference>
<dbReference type="PROSITE" id="PS51006">
    <property type="entry name" value="PABS_2"/>
    <property type="match status" value="1"/>
</dbReference>
<comment type="catalytic activity">
    <reaction evidence="5">
        <text>S-adenosyl 3-(methylsulfanyl)propylamine + putrescine = S-methyl-5'-thioadenosine + spermidine + H(+)</text>
        <dbReference type="Rhea" id="RHEA:12721"/>
        <dbReference type="ChEBI" id="CHEBI:15378"/>
        <dbReference type="ChEBI" id="CHEBI:17509"/>
        <dbReference type="ChEBI" id="CHEBI:57443"/>
        <dbReference type="ChEBI" id="CHEBI:57834"/>
        <dbReference type="ChEBI" id="CHEBI:326268"/>
        <dbReference type="EC" id="2.5.1.16"/>
    </reaction>
</comment>
<feature type="binding site" evidence="5">
    <location>
        <position position="295"/>
    </location>
    <ligand>
        <name>spermidine</name>
        <dbReference type="ChEBI" id="CHEBI:57834"/>
    </ligand>
</feature>
<evidence type="ECO:0000256" key="4">
    <source>
        <dbReference type="ARBA" id="ARBA00023115"/>
    </source>
</evidence>
<keyword evidence="5" id="KW-1003">Cell membrane</keyword>
<feature type="transmembrane region" description="Helical" evidence="5">
    <location>
        <begin position="161"/>
        <end position="184"/>
    </location>
</feature>
<dbReference type="InterPro" id="IPR030373">
    <property type="entry name" value="PABS_CS"/>
</dbReference>
<comment type="function">
    <text evidence="5">Catalyzes the irreversible transfer of a propylamine group from the amino donor S-adenosylmethioninamine (decarboxy-AdoMet) to putrescine (1,4-diaminobutane) to yield spermidine.</text>
</comment>
<dbReference type="SUPFAM" id="SSF53335">
    <property type="entry name" value="S-adenosyl-L-methionine-dependent methyltransferases"/>
    <property type="match status" value="1"/>
</dbReference>
<feature type="transmembrane region" description="Helical" evidence="5">
    <location>
        <begin position="35"/>
        <end position="62"/>
    </location>
</feature>
<feature type="transmembrane region" description="Helical" evidence="5">
    <location>
        <begin position="129"/>
        <end position="149"/>
    </location>
</feature>
<keyword evidence="5" id="KW-1133">Transmembrane helix</keyword>
<comment type="subunit">
    <text evidence="5">Homodimer or homotetramer.</text>
</comment>
<dbReference type="InterPro" id="IPR030374">
    <property type="entry name" value="PABS"/>
</dbReference>
<dbReference type="CDD" id="cd02440">
    <property type="entry name" value="AdoMet_MTases"/>
    <property type="match status" value="1"/>
</dbReference>
<dbReference type="STRING" id="391625.PPSIR1_42211"/>
<evidence type="ECO:0000256" key="7">
    <source>
        <dbReference type="SAM" id="MobiDB-lite"/>
    </source>
</evidence>
<accession>A6GCZ8</accession>
<evidence type="ECO:0000256" key="3">
    <source>
        <dbReference type="ARBA" id="ARBA00023066"/>
    </source>
</evidence>
<dbReference type="SUPFAM" id="SSF103473">
    <property type="entry name" value="MFS general substrate transporter"/>
    <property type="match status" value="1"/>
</dbReference>
<comment type="similarity">
    <text evidence="1 5">Belongs to the spermidine/spermine synthase family.</text>
</comment>
<name>A6GCZ8_9BACT</name>
<feature type="binding site" evidence="5">
    <location>
        <begin position="378"/>
        <end position="379"/>
    </location>
    <ligand>
        <name>S-methyl-5'-thioadenosine</name>
        <dbReference type="ChEBI" id="CHEBI:17509"/>
    </ligand>
</feature>
<dbReference type="InterPro" id="IPR036259">
    <property type="entry name" value="MFS_trans_sf"/>
</dbReference>
<sequence length="560" mass="61500">MLPPEGPASPADPGPSPASDPELAPPSAAGPRPSLLLASVLVVATCGLVYELITATMASYLLGDSVTQFSLVIGVYLSAMGLGSYLSRFVERELATRFVHVQLIIAVVGGFSAPALFFGFGLLDSIRPLLFAILILVGCCVGLEIPLLMRLMPGEQVLKDLVARVLAFDYIGALLASITFPLLFLPWLGLVRTSLMFGLFNALVALWSARAFWDQLKRPRLILAQGLVVAALCGSGFAFGDRIETLGERSLYDAPVIFSKKTRYQRLTITRWSDDIRLYIDGNLQFSSADEHRYHESLVHPAFAAREQFGDAPAKRVLILGGGDGLAVRELLRYPEIERVDLVDLDPEMTRLFRETPALSALNHGSLADPRVHVHNADAMRWLEEHRSAANSGAGERASWDVIVVDLPDPNNLSLGKLYTRSFYRLVRWALAPDGVAVVQSTSPYLSPRAFWCIVQTLDAADLHPRPYHAHVPSFGDWGYALIARSPLELPGALPTQLPPDERTKLRFLADELVPSLFAFPADQRPPEGLEINRLDTQMLVHYYDRDLASFGPLARRAGS</sequence>
<comment type="caution">
    <text evidence="5">Lacks conserved residue(s) required for the propagation of feature annotation.</text>
</comment>
<feature type="transmembrane region" description="Helical" evidence="5">
    <location>
        <begin position="98"/>
        <end position="123"/>
    </location>
</feature>
<dbReference type="PANTHER" id="PTHR43317">
    <property type="entry name" value="THERMOSPERMINE SYNTHASE ACAULIS5"/>
    <property type="match status" value="1"/>
</dbReference>
<comment type="subcellular location">
    <subcellularLocation>
        <location evidence="5">Cell membrane</location>
        <topology evidence="5">Multi-pass membrane protein</topology>
    </subcellularLocation>
</comment>
<dbReference type="RefSeq" id="WP_006974589.1">
    <property type="nucleotide sequence ID" value="NZ_ABCS01000069.1"/>
</dbReference>
<proteinExistence type="inferred from homology"/>
<dbReference type="PROSITE" id="PS01330">
    <property type="entry name" value="PABS_1"/>
    <property type="match status" value="1"/>
</dbReference>
<keyword evidence="2 5" id="KW-0808">Transferase</keyword>
<dbReference type="eggNOG" id="COG4262">
    <property type="taxonomic scope" value="Bacteria"/>
</dbReference>
<evidence type="ECO:0000259" key="8">
    <source>
        <dbReference type="PROSITE" id="PS51006"/>
    </source>
</evidence>
<evidence type="ECO:0000313" key="9">
    <source>
        <dbReference type="EMBL" id="EDM76236.1"/>
    </source>
</evidence>